<feature type="transmembrane region" description="Helical" evidence="6">
    <location>
        <begin position="155"/>
        <end position="176"/>
    </location>
</feature>
<name>A0A6J0KD28_RAPSA</name>
<keyword evidence="5 6" id="KW-0472">Membrane</keyword>
<evidence type="ECO:0000256" key="7">
    <source>
        <dbReference type="SAM" id="MobiDB-lite"/>
    </source>
</evidence>
<reference evidence="8" key="1">
    <citation type="journal article" date="2019" name="Database">
        <title>The radish genome database (RadishGD): an integrated information resource for radish genomics.</title>
        <authorList>
            <person name="Yu H.J."/>
            <person name="Baek S."/>
            <person name="Lee Y.J."/>
            <person name="Cho A."/>
            <person name="Mun J.H."/>
        </authorList>
    </citation>
    <scope>NUCLEOTIDE SEQUENCE [LARGE SCALE GENOMIC DNA]</scope>
    <source>
        <strain evidence="8">cv. WK10039</strain>
    </source>
</reference>
<evidence type="ECO:0000256" key="2">
    <source>
        <dbReference type="ARBA" id="ARBA00006824"/>
    </source>
</evidence>
<protein>
    <submittedName>
        <fullName evidence="9">Protein sym-1</fullName>
    </submittedName>
</protein>
<comment type="subcellular location">
    <subcellularLocation>
        <location evidence="1">Membrane</location>
        <topology evidence="1">Multi-pass membrane protein</topology>
    </subcellularLocation>
</comment>
<organism evidence="8 9">
    <name type="scientific">Raphanus sativus</name>
    <name type="common">Radish</name>
    <name type="synonym">Raphanus raphanistrum var. sativus</name>
    <dbReference type="NCBI Taxonomy" id="3726"/>
    <lineage>
        <taxon>Eukaryota</taxon>
        <taxon>Viridiplantae</taxon>
        <taxon>Streptophyta</taxon>
        <taxon>Embryophyta</taxon>
        <taxon>Tracheophyta</taxon>
        <taxon>Spermatophyta</taxon>
        <taxon>Magnoliopsida</taxon>
        <taxon>eudicotyledons</taxon>
        <taxon>Gunneridae</taxon>
        <taxon>Pentapetalae</taxon>
        <taxon>rosids</taxon>
        <taxon>malvids</taxon>
        <taxon>Brassicales</taxon>
        <taxon>Brassicaceae</taxon>
        <taxon>Brassiceae</taxon>
        <taxon>Raphanus</taxon>
    </lineage>
</organism>
<dbReference type="Pfam" id="PF04117">
    <property type="entry name" value="Mpv17_PMP22"/>
    <property type="match status" value="1"/>
</dbReference>
<evidence type="ECO:0000256" key="3">
    <source>
        <dbReference type="ARBA" id="ARBA00022692"/>
    </source>
</evidence>
<feature type="transmembrane region" description="Helical" evidence="6">
    <location>
        <begin position="196"/>
        <end position="214"/>
    </location>
</feature>
<dbReference type="GO" id="GO:0005737">
    <property type="term" value="C:cytoplasm"/>
    <property type="evidence" value="ECO:0007669"/>
    <property type="project" value="TreeGrafter"/>
</dbReference>
<keyword evidence="4 6" id="KW-1133">Transmembrane helix</keyword>
<dbReference type="RefSeq" id="XP_018445416.2">
    <property type="nucleotide sequence ID" value="XM_018589914.2"/>
</dbReference>
<evidence type="ECO:0000256" key="4">
    <source>
        <dbReference type="ARBA" id="ARBA00022989"/>
    </source>
</evidence>
<sequence>MMLSHATFARKTPLVFNSLGVSCNDSRRNLTGAGSSRAISFGYRNGSLNFGRINWSGRPGTGFSHLGRVSSVPGGGSGDSGGIGGGSGGGGGGGGGEDSGGNGNKWSFLSWYLALLSGYPVLTKSVTSALLTLIGDLICQLTINKTSSLDKKRTLTFTILGLGLVGPSLHFWYLYLSKVVTASGLSGAVLRLLLDQFVFAPVFVGVFLSAVVTLEGKPSNVIPKLKQEWTGAVLANWQLWIPFQFLNFRFVPQNFQVLASNVVALAWNVILSFKAHKEVVTK</sequence>
<keyword evidence="8" id="KW-1185">Reference proteome</keyword>
<evidence type="ECO:0000256" key="1">
    <source>
        <dbReference type="ARBA" id="ARBA00004141"/>
    </source>
</evidence>
<evidence type="ECO:0000313" key="9">
    <source>
        <dbReference type="RefSeq" id="XP_018445416.2"/>
    </source>
</evidence>
<dbReference type="OrthoDB" id="430207at2759"/>
<keyword evidence="3 6" id="KW-0812">Transmembrane</keyword>
<dbReference type="KEGG" id="rsz:108817268"/>
<comment type="similarity">
    <text evidence="2 6">Belongs to the peroxisomal membrane protein PXMP2/4 family.</text>
</comment>
<gene>
    <name evidence="9" type="primary">LOC108817268</name>
</gene>
<accession>A0A6J0KD28</accession>
<reference evidence="9" key="2">
    <citation type="submission" date="2025-08" db="UniProtKB">
        <authorList>
            <consortium name="RefSeq"/>
        </authorList>
    </citation>
    <scope>IDENTIFICATION</scope>
    <source>
        <tissue evidence="9">Leaf</tissue>
    </source>
</reference>
<dbReference type="GeneID" id="108817268"/>
<proteinExistence type="inferred from homology"/>
<dbReference type="Proteomes" id="UP000504610">
    <property type="component" value="Chromosome 7"/>
</dbReference>
<evidence type="ECO:0000256" key="5">
    <source>
        <dbReference type="ARBA" id="ARBA00023136"/>
    </source>
</evidence>
<dbReference type="AlphaFoldDB" id="A0A6J0KD28"/>
<dbReference type="PANTHER" id="PTHR11266:SF80">
    <property type="entry name" value="PEROXISOMAL MEMBRANE PROTEIN 2"/>
    <property type="match status" value="1"/>
</dbReference>
<feature type="region of interest" description="Disordered" evidence="7">
    <location>
        <begin position="74"/>
        <end position="97"/>
    </location>
</feature>
<evidence type="ECO:0000256" key="6">
    <source>
        <dbReference type="RuleBase" id="RU363053"/>
    </source>
</evidence>
<evidence type="ECO:0000313" key="8">
    <source>
        <dbReference type="Proteomes" id="UP000504610"/>
    </source>
</evidence>
<dbReference type="PANTHER" id="PTHR11266">
    <property type="entry name" value="PEROXISOMAL MEMBRANE PROTEIN 2, PXMP2 MPV17"/>
    <property type="match status" value="1"/>
</dbReference>
<dbReference type="GO" id="GO:0016020">
    <property type="term" value="C:membrane"/>
    <property type="evidence" value="ECO:0007669"/>
    <property type="project" value="UniProtKB-SubCell"/>
</dbReference>
<dbReference type="InterPro" id="IPR007248">
    <property type="entry name" value="Mpv17_PMP22"/>
</dbReference>